<accession>A0A6A7BAH5</accession>
<dbReference type="Proteomes" id="UP000799423">
    <property type="component" value="Unassembled WGS sequence"/>
</dbReference>
<sequence>MVRVALVVLSMVAAVIAQSTNAYGPLFDPSNAPFFGSNSLVYPDVPTLTNGVPTFTQTPTFVRSSTSSADTISRSTQVSSSTSGSSSASHTASSSSVIRTSSATASASTPAQSTNAAAAKYPGVVGVIAGGLAAGMMLV</sequence>
<protein>
    <submittedName>
        <fullName evidence="3">Uncharacterized protein</fullName>
    </submittedName>
</protein>
<dbReference type="AlphaFoldDB" id="A0A6A7BAH5"/>
<reference evidence="3" key="1">
    <citation type="submission" date="2020-01" db="EMBL/GenBank/DDBJ databases">
        <authorList>
            <consortium name="DOE Joint Genome Institute"/>
            <person name="Haridas S."/>
            <person name="Albert R."/>
            <person name="Binder M."/>
            <person name="Bloem J."/>
            <person name="Labutti K."/>
            <person name="Salamov A."/>
            <person name="Andreopoulos B."/>
            <person name="Baker S.E."/>
            <person name="Barry K."/>
            <person name="Bills G."/>
            <person name="Bluhm B.H."/>
            <person name="Cannon C."/>
            <person name="Castanera R."/>
            <person name="Culley D.E."/>
            <person name="Daum C."/>
            <person name="Ezra D."/>
            <person name="Gonzalez J.B."/>
            <person name="Henrissat B."/>
            <person name="Kuo A."/>
            <person name="Liang C."/>
            <person name="Lipzen A."/>
            <person name="Lutzoni F."/>
            <person name="Magnuson J."/>
            <person name="Mondo S."/>
            <person name="Nolan M."/>
            <person name="Ohm R."/>
            <person name="Pangilinan J."/>
            <person name="Park H.-J."/>
            <person name="Ramirez L."/>
            <person name="Alfaro M."/>
            <person name="Sun H."/>
            <person name="Tritt A."/>
            <person name="Yoshinaga Y."/>
            <person name="Zwiers L.-H."/>
            <person name="Turgeon B.G."/>
            <person name="Goodwin S.B."/>
            <person name="Spatafora J.W."/>
            <person name="Crous P.W."/>
            <person name="Grigoriev I.V."/>
        </authorList>
    </citation>
    <scope>NUCLEOTIDE SEQUENCE</scope>
    <source>
        <strain evidence="3">IPT5</strain>
    </source>
</reference>
<evidence type="ECO:0000313" key="4">
    <source>
        <dbReference type="Proteomes" id="UP000799423"/>
    </source>
</evidence>
<keyword evidence="4" id="KW-1185">Reference proteome</keyword>
<proteinExistence type="predicted"/>
<dbReference type="OrthoDB" id="3797249at2759"/>
<feature type="signal peptide" evidence="2">
    <location>
        <begin position="1"/>
        <end position="17"/>
    </location>
</feature>
<keyword evidence="2" id="KW-0732">Signal</keyword>
<name>A0A6A7BAH5_9PLEO</name>
<feature type="chain" id="PRO_5025375383" evidence="2">
    <location>
        <begin position="18"/>
        <end position="139"/>
    </location>
</feature>
<evidence type="ECO:0000256" key="1">
    <source>
        <dbReference type="SAM" id="MobiDB-lite"/>
    </source>
</evidence>
<organism evidence="3 4">
    <name type="scientific">Plenodomus tracheiphilus IPT5</name>
    <dbReference type="NCBI Taxonomy" id="1408161"/>
    <lineage>
        <taxon>Eukaryota</taxon>
        <taxon>Fungi</taxon>
        <taxon>Dikarya</taxon>
        <taxon>Ascomycota</taxon>
        <taxon>Pezizomycotina</taxon>
        <taxon>Dothideomycetes</taxon>
        <taxon>Pleosporomycetidae</taxon>
        <taxon>Pleosporales</taxon>
        <taxon>Pleosporineae</taxon>
        <taxon>Leptosphaeriaceae</taxon>
        <taxon>Plenodomus</taxon>
    </lineage>
</organism>
<dbReference type="EMBL" id="MU006302">
    <property type="protein sequence ID" value="KAF2851359.1"/>
    <property type="molecule type" value="Genomic_DNA"/>
</dbReference>
<evidence type="ECO:0000313" key="3">
    <source>
        <dbReference type="EMBL" id="KAF2851359.1"/>
    </source>
</evidence>
<evidence type="ECO:0000256" key="2">
    <source>
        <dbReference type="SAM" id="SignalP"/>
    </source>
</evidence>
<gene>
    <name evidence="3" type="ORF">T440DRAFT_61521</name>
</gene>
<feature type="compositionally biased region" description="Low complexity" evidence="1">
    <location>
        <begin position="64"/>
        <end position="95"/>
    </location>
</feature>
<feature type="region of interest" description="Disordered" evidence="1">
    <location>
        <begin position="60"/>
        <end position="95"/>
    </location>
</feature>